<name>A0ACB8UF58_9APHY</name>
<dbReference type="EMBL" id="MU274902">
    <property type="protein sequence ID" value="KAI0092982.1"/>
    <property type="molecule type" value="Genomic_DNA"/>
</dbReference>
<proteinExistence type="predicted"/>
<reference evidence="1" key="1">
    <citation type="journal article" date="2021" name="Environ. Microbiol.">
        <title>Gene family expansions and transcriptome signatures uncover fungal adaptations to wood decay.</title>
        <authorList>
            <person name="Hage H."/>
            <person name="Miyauchi S."/>
            <person name="Viragh M."/>
            <person name="Drula E."/>
            <person name="Min B."/>
            <person name="Chaduli D."/>
            <person name="Navarro D."/>
            <person name="Favel A."/>
            <person name="Norest M."/>
            <person name="Lesage-Meessen L."/>
            <person name="Balint B."/>
            <person name="Merenyi Z."/>
            <person name="de Eugenio L."/>
            <person name="Morin E."/>
            <person name="Martinez A.T."/>
            <person name="Baldrian P."/>
            <person name="Stursova M."/>
            <person name="Martinez M.J."/>
            <person name="Novotny C."/>
            <person name="Magnuson J.K."/>
            <person name="Spatafora J.W."/>
            <person name="Maurice S."/>
            <person name="Pangilinan J."/>
            <person name="Andreopoulos W."/>
            <person name="LaButti K."/>
            <person name="Hundley H."/>
            <person name="Na H."/>
            <person name="Kuo A."/>
            <person name="Barry K."/>
            <person name="Lipzen A."/>
            <person name="Henrissat B."/>
            <person name="Riley R."/>
            <person name="Ahrendt S."/>
            <person name="Nagy L.G."/>
            <person name="Grigoriev I.V."/>
            <person name="Martin F."/>
            <person name="Rosso M.N."/>
        </authorList>
    </citation>
    <scope>NUCLEOTIDE SEQUENCE</scope>
    <source>
        <strain evidence="1">CBS 384.51</strain>
    </source>
</reference>
<protein>
    <submittedName>
        <fullName evidence="1">Alcohol dehydrogenase</fullName>
    </submittedName>
</protein>
<keyword evidence="2" id="KW-1185">Reference proteome</keyword>
<evidence type="ECO:0000313" key="1">
    <source>
        <dbReference type="EMBL" id="KAI0092982.1"/>
    </source>
</evidence>
<gene>
    <name evidence="1" type="ORF">BDY19DRAFT_921317</name>
</gene>
<dbReference type="Proteomes" id="UP001055072">
    <property type="component" value="Unassembled WGS sequence"/>
</dbReference>
<organism evidence="1 2">
    <name type="scientific">Irpex rosettiformis</name>
    <dbReference type="NCBI Taxonomy" id="378272"/>
    <lineage>
        <taxon>Eukaryota</taxon>
        <taxon>Fungi</taxon>
        <taxon>Dikarya</taxon>
        <taxon>Basidiomycota</taxon>
        <taxon>Agaricomycotina</taxon>
        <taxon>Agaricomycetes</taxon>
        <taxon>Polyporales</taxon>
        <taxon>Irpicaceae</taxon>
        <taxon>Irpex</taxon>
    </lineage>
</organism>
<evidence type="ECO:0000313" key="2">
    <source>
        <dbReference type="Proteomes" id="UP001055072"/>
    </source>
</evidence>
<accession>A0ACB8UF58</accession>
<comment type="caution">
    <text evidence="1">The sequence shown here is derived from an EMBL/GenBank/DDBJ whole genome shotgun (WGS) entry which is preliminary data.</text>
</comment>
<sequence length="336" mass="36487">MRAFVISEYAHPSKIPVRQDAPEPVPLESQVVVDVYSAGMNFFDILQAQGKYQNQPPFPFILGTELAGKIASSSPIPKGCPFKPGDRVFGAGQGAYAERVAIDWKSLQSLPENMTYDQGAGLQVTWPTSYEALVGRAQLKPGEWVLVTASAGGVGIAACQLAKALGAKVIAAAGSQEKLDVSVKFGGADHVVNYTKKDWQREVLNLTGGKGVDVIYDPVGMIRDCLKCIAWKGRALVVGFAGGEIEKLPLNLVLLKNISIVGIHWGAYLSKNVERVPVVWRDLLELFASGRVKPVVYSEVWPLERTADGLAALEKRKTWGKAVVRVREEDGFKARL</sequence>